<dbReference type="SUPFAM" id="SSF53098">
    <property type="entry name" value="Ribonuclease H-like"/>
    <property type="match status" value="1"/>
</dbReference>
<dbReference type="Gene3D" id="2.40.70.10">
    <property type="entry name" value="Acid Proteases"/>
    <property type="match status" value="1"/>
</dbReference>
<dbReference type="InterPro" id="IPR001878">
    <property type="entry name" value="Znf_CCHC"/>
</dbReference>
<keyword evidence="4" id="KW-0548">Nucleotidyltransferase</keyword>
<dbReference type="InterPro" id="IPR056924">
    <property type="entry name" value="SH3_Tf2-1"/>
</dbReference>
<dbReference type="FunFam" id="3.30.70.270:FF:000020">
    <property type="entry name" value="Transposon Tf2-6 polyprotein-like Protein"/>
    <property type="match status" value="1"/>
</dbReference>
<evidence type="ECO:0000256" key="7">
    <source>
        <dbReference type="ARBA" id="ARBA00022750"/>
    </source>
</evidence>
<evidence type="ECO:0000259" key="18">
    <source>
        <dbReference type="PROSITE" id="PS50994"/>
    </source>
</evidence>
<dbReference type="Pfam" id="PF17917">
    <property type="entry name" value="RT_RNaseH"/>
    <property type="match status" value="1"/>
</dbReference>
<dbReference type="PANTHER" id="PTHR37984">
    <property type="entry name" value="PROTEIN CBG26694"/>
    <property type="match status" value="1"/>
</dbReference>
<keyword evidence="10" id="KW-0460">Magnesium</keyword>
<dbReference type="Pfam" id="PF24626">
    <property type="entry name" value="SH3_Tf2-1"/>
    <property type="match status" value="1"/>
</dbReference>
<feature type="domain" description="Reverse transcriptase" evidence="17">
    <location>
        <begin position="576"/>
        <end position="755"/>
    </location>
</feature>
<evidence type="ECO:0000256" key="10">
    <source>
        <dbReference type="ARBA" id="ARBA00022842"/>
    </source>
</evidence>
<dbReference type="InterPro" id="IPR041588">
    <property type="entry name" value="Integrase_H2C2"/>
</dbReference>
<dbReference type="SUPFAM" id="SSF56672">
    <property type="entry name" value="DNA/RNA polymerases"/>
    <property type="match status" value="1"/>
</dbReference>
<dbReference type="Gene3D" id="3.10.10.10">
    <property type="entry name" value="HIV Type 1 Reverse Transcriptase, subunit A, domain 1"/>
    <property type="match status" value="1"/>
</dbReference>
<evidence type="ECO:0000313" key="19">
    <source>
        <dbReference type="EMBL" id="KAD5960712.1"/>
    </source>
</evidence>
<dbReference type="Pfam" id="PF17921">
    <property type="entry name" value="Integrase_H2C2"/>
    <property type="match status" value="1"/>
</dbReference>
<organism evidence="19 20">
    <name type="scientific">Mikania micrantha</name>
    <name type="common">bitter vine</name>
    <dbReference type="NCBI Taxonomy" id="192012"/>
    <lineage>
        <taxon>Eukaryota</taxon>
        <taxon>Viridiplantae</taxon>
        <taxon>Streptophyta</taxon>
        <taxon>Embryophyta</taxon>
        <taxon>Tracheophyta</taxon>
        <taxon>Spermatophyta</taxon>
        <taxon>Magnoliopsida</taxon>
        <taxon>eudicotyledons</taxon>
        <taxon>Gunneridae</taxon>
        <taxon>Pentapetalae</taxon>
        <taxon>asterids</taxon>
        <taxon>campanulids</taxon>
        <taxon>Asterales</taxon>
        <taxon>Asteraceae</taxon>
        <taxon>Asteroideae</taxon>
        <taxon>Heliantheae alliance</taxon>
        <taxon>Eupatorieae</taxon>
        <taxon>Mikania</taxon>
    </lineage>
</organism>
<dbReference type="Gene3D" id="3.30.70.270">
    <property type="match status" value="2"/>
</dbReference>
<evidence type="ECO:0000256" key="8">
    <source>
        <dbReference type="ARBA" id="ARBA00022759"/>
    </source>
</evidence>
<keyword evidence="5" id="KW-0540">Nuclease</keyword>
<keyword evidence="2" id="KW-0645">Protease</keyword>
<dbReference type="InterPro" id="IPR001969">
    <property type="entry name" value="Aspartic_peptidase_AS"/>
</dbReference>
<gene>
    <name evidence="19" type="ORF">E3N88_12184</name>
</gene>
<evidence type="ECO:0000256" key="3">
    <source>
        <dbReference type="ARBA" id="ARBA00022679"/>
    </source>
</evidence>
<keyword evidence="11" id="KW-0229">DNA integration</keyword>
<dbReference type="SMART" id="SM00343">
    <property type="entry name" value="ZnF_C2HC"/>
    <property type="match status" value="2"/>
</dbReference>
<evidence type="ECO:0000256" key="12">
    <source>
        <dbReference type="ARBA" id="ARBA00022918"/>
    </source>
</evidence>
<proteinExistence type="predicted"/>
<dbReference type="EMBL" id="SZYD01000006">
    <property type="protein sequence ID" value="KAD5960712.1"/>
    <property type="molecule type" value="Genomic_DNA"/>
</dbReference>
<dbReference type="Gene3D" id="1.10.340.70">
    <property type="match status" value="1"/>
</dbReference>
<keyword evidence="7" id="KW-0064">Aspartyl protease</keyword>
<evidence type="ECO:0000256" key="14">
    <source>
        <dbReference type="ARBA" id="ARBA00023125"/>
    </source>
</evidence>
<keyword evidence="6" id="KW-0479">Metal-binding</keyword>
<keyword evidence="20" id="KW-1185">Reference proteome</keyword>
<dbReference type="InterPro" id="IPR021109">
    <property type="entry name" value="Peptidase_aspartic_dom_sf"/>
</dbReference>
<dbReference type="FunFam" id="3.30.420.10:FF:000032">
    <property type="entry name" value="Retrovirus-related Pol polyprotein from transposon 297-like Protein"/>
    <property type="match status" value="1"/>
</dbReference>
<dbReference type="PANTHER" id="PTHR37984:SF5">
    <property type="entry name" value="PROTEIN NYNRIN-LIKE"/>
    <property type="match status" value="1"/>
</dbReference>
<evidence type="ECO:0000256" key="15">
    <source>
        <dbReference type="ARBA" id="ARBA00023172"/>
    </source>
</evidence>
<evidence type="ECO:0000256" key="1">
    <source>
        <dbReference type="ARBA" id="ARBA00012493"/>
    </source>
</evidence>
<dbReference type="GO" id="GO:0015074">
    <property type="term" value="P:DNA integration"/>
    <property type="evidence" value="ECO:0007669"/>
    <property type="project" value="UniProtKB-KW"/>
</dbReference>
<feature type="domain" description="Integrase catalytic" evidence="18">
    <location>
        <begin position="1098"/>
        <end position="1261"/>
    </location>
</feature>
<evidence type="ECO:0000256" key="5">
    <source>
        <dbReference type="ARBA" id="ARBA00022722"/>
    </source>
</evidence>
<evidence type="ECO:0000256" key="11">
    <source>
        <dbReference type="ARBA" id="ARBA00022908"/>
    </source>
</evidence>
<reference evidence="19 20" key="1">
    <citation type="submission" date="2019-05" db="EMBL/GenBank/DDBJ databases">
        <title>Mikania micrantha, genome provides insights into the molecular mechanism of rapid growth.</title>
        <authorList>
            <person name="Liu B."/>
        </authorList>
    </citation>
    <scope>NUCLEOTIDE SEQUENCE [LARGE SCALE GENOMIC DNA]</scope>
    <source>
        <strain evidence="19">NLD-2019</strain>
        <tissue evidence="19">Leaf</tissue>
    </source>
</reference>
<keyword evidence="3" id="KW-0808">Transferase</keyword>
<evidence type="ECO:0000256" key="2">
    <source>
        <dbReference type="ARBA" id="ARBA00022670"/>
    </source>
</evidence>
<dbReference type="PROSITE" id="PS50994">
    <property type="entry name" value="INTEGRASE"/>
    <property type="match status" value="1"/>
</dbReference>
<dbReference type="Gene3D" id="3.30.420.10">
    <property type="entry name" value="Ribonuclease H-like superfamily/Ribonuclease H"/>
    <property type="match status" value="2"/>
</dbReference>
<dbReference type="Proteomes" id="UP000326396">
    <property type="component" value="Linkage Group LG14"/>
</dbReference>
<dbReference type="PROSITE" id="PS00141">
    <property type="entry name" value="ASP_PROTEASE"/>
    <property type="match status" value="1"/>
</dbReference>
<evidence type="ECO:0000256" key="16">
    <source>
        <dbReference type="SAM" id="MobiDB-lite"/>
    </source>
</evidence>
<dbReference type="EC" id="2.7.7.49" evidence="1"/>
<evidence type="ECO:0000256" key="9">
    <source>
        <dbReference type="ARBA" id="ARBA00022801"/>
    </source>
</evidence>
<dbReference type="GO" id="GO:0004190">
    <property type="term" value="F:aspartic-type endopeptidase activity"/>
    <property type="evidence" value="ECO:0007669"/>
    <property type="project" value="UniProtKB-KW"/>
</dbReference>
<keyword evidence="15" id="KW-0233">DNA recombination</keyword>
<protein>
    <recommendedName>
        <fullName evidence="1">RNA-directed DNA polymerase</fullName>
        <ecNumber evidence="1">2.7.7.49</ecNumber>
    </recommendedName>
</protein>
<dbReference type="InterPro" id="IPR005162">
    <property type="entry name" value="Retrotrans_gag_dom"/>
</dbReference>
<dbReference type="GO" id="GO:0004519">
    <property type="term" value="F:endonuclease activity"/>
    <property type="evidence" value="ECO:0007669"/>
    <property type="project" value="UniProtKB-KW"/>
</dbReference>
<comment type="caution">
    <text evidence="19">The sequence shown here is derived from an EMBL/GenBank/DDBJ whole genome shotgun (WGS) entry which is preliminary data.</text>
</comment>
<dbReference type="CDD" id="cd01647">
    <property type="entry name" value="RT_LTR"/>
    <property type="match status" value="1"/>
</dbReference>
<dbReference type="GO" id="GO:0003964">
    <property type="term" value="F:RNA-directed DNA polymerase activity"/>
    <property type="evidence" value="ECO:0007669"/>
    <property type="project" value="UniProtKB-KW"/>
</dbReference>
<name>A0A5N6P7R6_9ASTR</name>
<dbReference type="FunFam" id="3.10.20.370:FF:000001">
    <property type="entry name" value="Retrovirus-related Pol polyprotein from transposon 17.6-like protein"/>
    <property type="match status" value="1"/>
</dbReference>
<sequence>MLARHDPNGEGSTSGNDDEINKISRAISLLMRDVIPGMVTDITQNLRGSTSDSAHNSNANNIGTATFTYKQFNDAKPPKYAGTEGATSLLQWLESIEDILDFTGCPENLKVKMASSAFHKGALTWWNSEKNTRGREVALALPWDDFKKVLVEQFCPRHELKKLEVEMWNLVQDSGESAKYTTRFHELCILVPHLVTPLSRKIEKYIEGLPLVIRGTVMGSNPTTLEAAIHLGATLTEEYVKAGVLTRKGYTRAQTDEGKKPEQNQPGKKKQKQKTIKNYAALTTATPVQATPVTPMPQPATARKLYTGPFPLCTKCQYHHLSTIPCRKYLKCGRFGHLATTCRATHLAAATITTVTPATTGGRACYNYGAEGHFRNQCPKLNTTATTATARAFVIGTSEAREDPTVITGTFLINDHYVSIIFDTGADKSFVSTNTASLFNKQPSILDVPYTVEVADGKTILVNSIIRDGELRLKDHLFLIDLIPMTLGSFEVVVGMDWLSKNHAEIKKPEKKAVGDVPVIRDYPDVFPEDLPGLPPIRHVEFRIDLVPGANPVAKSPYRLAPSEMQELSSQLQELLDKGFIRPSFSPWGAPVLFVKKKYGSFRMCIDYRELNKLTVKNRYPLPRIDDLFDQLQGATCFSKIDLRYGYQQLQVNDEDIPKTAFRTRYGHYEFVVMPFGLTNAPAVFMDLMNRVCRPYLDQFVVVFIDDILIYSKTEQEHEDHLKKVLELLRAKQLYAKFSKCEFWLKEVHFLGHVINKDGIHVDPAKIEAIKNWTTPSTPTEIRSFLGLAGYYRWFIANFSKIALPLTTLTQKSQAFIWGQKQEDAFQFLKQKLCNSPILSLPEGSDDFIVYCDASNLRLGCVLMQRDKVIAYASRQLKVHEKNYTTHDLELGAVVFALKIWRHYLYGTKCVIYTDHKSLQQILNQKELNMRQRRWVELLTDYDCEISYHPGKANVVADALSRKEPVKPIRVRAMEINTQPNLKDLIRIAQQQVVFDNQLKADLDCGVEGKLEPRVDGVLYFNGRMWIPKSEELRTLICDEAHKSRYSVHPGADKVYQDLKTSYWWPGMKKDIALYVGKCLTCSKVKAEHQKPSGLLQQPEIPQWKWEQISMDFITKFPRTPRGYDSIWVIVDRLTKSAHFLPIREDYKMEKLATLYINEIIACHGTPTSIISDRDSRFTSRFWQTLQKALGTRVNLSTTYHPQTDGHCERTIQTLEDMLRSCVIDFGGSWDTHLPLIEFSYNNSYHTSIQCAPFEALYGRKCRSPVCWTEVGDSQVVGPELIQETTDKIKIIQSRLKAARDRQKSYADRRRKPLEFQVGDRVLLKVSPWKGVVRFGKKGKLAPRYVGPFEILERIGPVAYKLKLPIPLEDIHIQNNMQFIERPVEIMDHGVKKLKRSRIPIVKVRWEGKRGAEFTWERED</sequence>
<dbReference type="Pfam" id="PF00078">
    <property type="entry name" value="RVT_1"/>
    <property type="match status" value="1"/>
</dbReference>
<dbReference type="InterPro" id="IPR050951">
    <property type="entry name" value="Retrovirus_Pol_polyprotein"/>
</dbReference>
<dbReference type="InterPro" id="IPR036397">
    <property type="entry name" value="RNaseH_sf"/>
</dbReference>
<keyword evidence="9" id="KW-0378">Hydrolase</keyword>
<accession>A0A5N6P7R6</accession>
<keyword evidence="13" id="KW-0239">DNA-directed DNA polymerase</keyword>
<dbReference type="SUPFAM" id="SSF50630">
    <property type="entry name" value="Acid proteases"/>
    <property type="match status" value="1"/>
</dbReference>
<dbReference type="GO" id="GO:0008270">
    <property type="term" value="F:zinc ion binding"/>
    <property type="evidence" value="ECO:0007669"/>
    <property type="project" value="InterPro"/>
</dbReference>
<dbReference type="Pfam" id="PF03732">
    <property type="entry name" value="Retrotrans_gag"/>
    <property type="match status" value="1"/>
</dbReference>
<dbReference type="InterPro" id="IPR041373">
    <property type="entry name" value="RT_RNaseH"/>
</dbReference>
<keyword evidence="12" id="KW-0695">RNA-directed DNA polymerase</keyword>
<feature type="region of interest" description="Disordered" evidence="16">
    <location>
        <begin position="251"/>
        <end position="274"/>
    </location>
</feature>
<dbReference type="InterPro" id="IPR043128">
    <property type="entry name" value="Rev_trsase/Diguanyl_cyclase"/>
</dbReference>
<keyword evidence="8" id="KW-0255">Endonuclease</keyword>
<evidence type="ECO:0000256" key="13">
    <source>
        <dbReference type="ARBA" id="ARBA00022932"/>
    </source>
</evidence>
<dbReference type="InterPro" id="IPR001584">
    <property type="entry name" value="Integrase_cat-core"/>
</dbReference>
<dbReference type="CDD" id="cd00303">
    <property type="entry name" value="retropepsin_like"/>
    <property type="match status" value="1"/>
</dbReference>
<dbReference type="Gene3D" id="4.10.60.10">
    <property type="entry name" value="Zinc finger, CCHC-type"/>
    <property type="match status" value="1"/>
</dbReference>
<evidence type="ECO:0000259" key="17">
    <source>
        <dbReference type="PROSITE" id="PS50878"/>
    </source>
</evidence>
<dbReference type="GO" id="GO:0006508">
    <property type="term" value="P:proteolysis"/>
    <property type="evidence" value="ECO:0007669"/>
    <property type="project" value="UniProtKB-KW"/>
</dbReference>
<dbReference type="GO" id="GO:0003677">
    <property type="term" value="F:DNA binding"/>
    <property type="evidence" value="ECO:0007669"/>
    <property type="project" value="UniProtKB-KW"/>
</dbReference>
<dbReference type="PROSITE" id="PS50878">
    <property type="entry name" value="RT_POL"/>
    <property type="match status" value="1"/>
</dbReference>
<dbReference type="InterPro" id="IPR012337">
    <property type="entry name" value="RNaseH-like_sf"/>
</dbReference>
<dbReference type="GO" id="GO:0003887">
    <property type="term" value="F:DNA-directed DNA polymerase activity"/>
    <property type="evidence" value="ECO:0007669"/>
    <property type="project" value="UniProtKB-KW"/>
</dbReference>
<dbReference type="FunFam" id="3.10.10.10:FF:000007">
    <property type="entry name" value="Retrovirus-related Pol polyprotein from transposon 17.6-like Protein"/>
    <property type="match status" value="1"/>
</dbReference>
<dbReference type="OrthoDB" id="9908684at2759"/>
<keyword evidence="14" id="KW-0238">DNA-binding</keyword>
<dbReference type="InterPro" id="IPR043502">
    <property type="entry name" value="DNA/RNA_pol_sf"/>
</dbReference>
<dbReference type="Pfam" id="PF08284">
    <property type="entry name" value="RVP_2"/>
    <property type="match status" value="1"/>
</dbReference>
<evidence type="ECO:0000313" key="20">
    <source>
        <dbReference type="Proteomes" id="UP000326396"/>
    </source>
</evidence>
<evidence type="ECO:0000256" key="6">
    <source>
        <dbReference type="ARBA" id="ARBA00022723"/>
    </source>
</evidence>
<dbReference type="InterPro" id="IPR000477">
    <property type="entry name" value="RT_dom"/>
</dbReference>
<dbReference type="GO" id="GO:0006310">
    <property type="term" value="P:DNA recombination"/>
    <property type="evidence" value="ECO:0007669"/>
    <property type="project" value="UniProtKB-KW"/>
</dbReference>
<evidence type="ECO:0000256" key="4">
    <source>
        <dbReference type="ARBA" id="ARBA00022695"/>
    </source>
</evidence>
<dbReference type="CDD" id="cd09274">
    <property type="entry name" value="RNase_HI_RT_Ty3"/>
    <property type="match status" value="1"/>
</dbReference>